<evidence type="ECO:0000313" key="2">
    <source>
        <dbReference type="EMBL" id="SDU85999.1"/>
    </source>
</evidence>
<protein>
    <submittedName>
        <fullName evidence="2">SnoaL-like domain-containing protein</fullName>
    </submittedName>
</protein>
<dbReference type="EMBL" id="LT629799">
    <property type="protein sequence ID" value="SDU85999.1"/>
    <property type="molecule type" value="Genomic_DNA"/>
</dbReference>
<dbReference type="Pfam" id="PF12680">
    <property type="entry name" value="SnoaL_2"/>
    <property type="match status" value="1"/>
</dbReference>
<dbReference type="AlphaFoldDB" id="A0A1H2LYJ9"/>
<dbReference type="RefSeq" id="WP_091073562.1">
    <property type="nucleotide sequence ID" value="NZ_LT629799.1"/>
</dbReference>
<gene>
    <name evidence="2" type="ORF">SAMN04488544_1089</name>
</gene>
<dbReference type="OrthoDB" id="7064268at2"/>
<dbReference type="InterPro" id="IPR032710">
    <property type="entry name" value="NTF2-like_dom_sf"/>
</dbReference>
<dbReference type="Gene3D" id="3.10.450.50">
    <property type="match status" value="1"/>
</dbReference>
<keyword evidence="3" id="KW-1185">Reference proteome</keyword>
<reference evidence="3" key="1">
    <citation type="submission" date="2016-10" db="EMBL/GenBank/DDBJ databases">
        <authorList>
            <person name="Varghese N."/>
            <person name="Submissions S."/>
        </authorList>
    </citation>
    <scope>NUCLEOTIDE SEQUENCE [LARGE SCALE GENOMIC DNA]</scope>
    <source>
        <strain evidence="3">DSM 21743</strain>
    </source>
</reference>
<name>A0A1H2LYJ9_9ACTN</name>
<feature type="domain" description="SnoaL-like" evidence="1">
    <location>
        <begin position="15"/>
        <end position="112"/>
    </location>
</feature>
<dbReference type="STRING" id="546874.SAMN04488544_1089"/>
<accession>A0A1H2LYJ9</accession>
<proteinExistence type="predicted"/>
<evidence type="ECO:0000313" key="3">
    <source>
        <dbReference type="Proteomes" id="UP000198825"/>
    </source>
</evidence>
<dbReference type="SUPFAM" id="SSF54427">
    <property type="entry name" value="NTF2-like"/>
    <property type="match status" value="1"/>
</dbReference>
<dbReference type="InterPro" id="IPR037401">
    <property type="entry name" value="SnoaL-like"/>
</dbReference>
<sequence>MDDQTLELLHANLAEVFGERDADARREAARRTYTADVTFTDAEGTVHGWEAVATKAGALQDGLPPGAAFAEEGPVYAGAGRAALAWRLGPADGEPLVRGIDIVTIVDGRISELLTLLVG</sequence>
<organism evidence="2 3">
    <name type="scientific">Microlunatus sagamiharensis</name>
    <dbReference type="NCBI Taxonomy" id="546874"/>
    <lineage>
        <taxon>Bacteria</taxon>
        <taxon>Bacillati</taxon>
        <taxon>Actinomycetota</taxon>
        <taxon>Actinomycetes</taxon>
        <taxon>Propionibacteriales</taxon>
        <taxon>Propionibacteriaceae</taxon>
        <taxon>Microlunatus</taxon>
    </lineage>
</organism>
<dbReference type="Proteomes" id="UP000198825">
    <property type="component" value="Chromosome I"/>
</dbReference>
<evidence type="ECO:0000259" key="1">
    <source>
        <dbReference type="Pfam" id="PF12680"/>
    </source>
</evidence>